<organism evidence="11 12">
    <name type="scientific">Brevibacillus panacihumi</name>
    <dbReference type="NCBI Taxonomy" id="497735"/>
    <lineage>
        <taxon>Bacteria</taxon>
        <taxon>Bacillati</taxon>
        <taxon>Bacillota</taxon>
        <taxon>Bacilli</taxon>
        <taxon>Bacillales</taxon>
        <taxon>Paenibacillaceae</taxon>
        <taxon>Brevibacillus</taxon>
    </lineage>
</organism>
<dbReference type="AlphaFoldDB" id="A0A3M8CU85"/>
<dbReference type="GO" id="GO:0003899">
    <property type="term" value="F:DNA-directed RNA polymerase activity"/>
    <property type="evidence" value="ECO:0007669"/>
    <property type="project" value="UniProtKB-UniRule"/>
</dbReference>
<keyword evidence="4 10" id="KW-0240">DNA-directed RNA polymerase</keyword>
<reference evidence="11 12" key="1">
    <citation type="submission" date="2018-10" db="EMBL/GenBank/DDBJ databases">
        <title>Phylogenomics of Brevibacillus.</title>
        <authorList>
            <person name="Dunlap C."/>
        </authorList>
    </citation>
    <scope>NUCLEOTIDE SEQUENCE [LARGE SCALE GENOMIC DNA]</scope>
    <source>
        <strain evidence="11 12">JCM 15085</strain>
    </source>
</reference>
<evidence type="ECO:0000256" key="9">
    <source>
        <dbReference type="ARBA" id="ARBA00048552"/>
    </source>
</evidence>
<dbReference type="EMBL" id="RHHT01000019">
    <property type="protein sequence ID" value="RNB79294.1"/>
    <property type="molecule type" value="Genomic_DNA"/>
</dbReference>
<comment type="subunit">
    <text evidence="10">The RNAP catalytic core consists of 2 alpha, 1 beta, 1 beta' and 1 omega subunit. When a sigma factor is associated with the core the holoenzyme is formed, which can initiate transcription.</text>
</comment>
<dbReference type="NCBIfam" id="TIGR00690">
    <property type="entry name" value="rpoZ"/>
    <property type="match status" value="1"/>
</dbReference>
<comment type="similarity">
    <text evidence="1 10">Belongs to the RNA polymerase subunit omega family.</text>
</comment>
<dbReference type="HAMAP" id="MF_00366">
    <property type="entry name" value="RNApol_bact_RpoZ"/>
    <property type="match status" value="1"/>
</dbReference>
<dbReference type="PANTHER" id="PTHR34476">
    <property type="entry name" value="DNA-DIRECTED RNA POLYMERASE SUBUNIT OMEGA"/>
    <property type="match status" value="1"/>
</dbReference>
<gene>
    <name evidence="10" type="primary">rpoZ</name>
    <name evidence="11" type="ORF">EDM58_09975</name>
</gene>
<evidence type="ECO:0000256" key="7">
    <source>
        <dbReference type="ARBA" id="ARBA00023163"/>
    </source>
</evidence>
<evidence type="ECO:0000313" key="12">
    <source>
        <dbReference type="Proteomes" id="UP000281915"/>
    </source>
</evidence>
<dbReference type="GO" id="GO:0003677">
    <property type="term" value="F:DNA binding"/>
    <property type="evidence" value="ECO:0007669"/>
    <property type="project" value="UniProtKB-UniRule"/>
</dbReference>
<comment type="caution">
    <text evidence="11">The sequence shown here is derived from an EMBL/GenBank/DDBJ whole genome shotgun (WGS) entry which is preliminary data.</text>
</comment>
<keyword evidence="5 10" id="KW-0808">Transferase</keyword>
<dbReference type="PANTHER" id="PTHR34476:SF1">
    <property type="entry name" value="DNA-DIRECTED RNA POLYMERASE SUBUNIT OMEGA"/>
    <property type="match status" value="1"/>
</dbReference>
<dbReference type="Gene3D" id="3.90.940.10">
    <property type="match status" value="1"/>
</dbReference>
<dbReference type="SUPFAM" id="SSF63562">
    <property type="entry name" value="RPB6/omega subunit-like"/>
    <property type="match status" value="1"/>
</dbReference>
<evidence type="ECO:0000256" key="1">
    <source>
        <dbReference type="ARBA" id="ARBA00006711"/>
    </source>
</evidence>
<dbReference type="EC" id="2.7.7.6" evidence="2 10"/>
<evidence type="ECO:0000256" key="10">
    <source>
        <dbReference type="HAMAP-Rule" id="MF_00366"/>
    </source>
</evidence>
<evidence type="ECO:0000256" key="6">
    <source>
        <dbReference type="ARBA" id="ARBA00022695"/>
    </source>
</evidence>
<dbReference type="RefSeq" id="WP_122913222.1">
    <property type="nucleotide sequence ID" value="NZ_JBCNED010000002.1"/>
</dbReference>
<dbReference type="InterPro" id="IPR036161">
    <property type="entry name" value="RPB6/omega-like_sf"/>
</dbReference>
<evidence type="ECO:0000256" key="5">
    <source>
        <dbReference type="ARBA" id="ARBA00022679"/>
    </source>
</evidence>
<proteinExistence type="inferred from homology"/>
<comment type="catalytic activity">
    <reaction evidence="9 10">
        <text>RNA(n) + a ribonucleoside 5'-triphosphate = RNA(n+1) + diphosphate</text>
        <dbReference type="Rhea" id="RHEA:21248"/>
        <dbReference type="Rhea" id="RHEA-COMP:14527"/>
        <dbReference type="Rhea" id="RHEA-COMP:17342"/>
        <dbReference type="ChEBI" id="CHEBI:33019"/>
        <dbReference type="ChEBI" id="CHEBI:61557"/>
        <dbReference type="ChEBI" id="CHEBI:140395"/>
        <dbReference type="EC" id="2.7.7.6"/>
    </reaction>
</comment>
<dbReference type="Proteomes" id="UP000281915">
    <property type="component" value="Unassembled WGS sequence"/>
</dbReference>
<dbReference type="GO" id="GO:0006351">
    <property type="term" value="P:DNA-templated transcription"/>
    <property type="evidence" value="ECO:0007669"/>
    <property type="project" value="UniProtKB-UniRule"/>
</dbReference>
<keyword evidence="6 10" id="KW-0548">Nucleotidyltransferase</keyword>
<dbReference type="GO" id="GO:0000428">
    <property type="term" value="C:DNA-directed RNA polymerase complex"/>
    <property type="evidence" value="ECO:0007669"/>
    <property type="project" value="UniProtKB-KW"/>
</dbReference>
<keyword evidence="7 10" id="KW-0804">Transcription</keyword>
<evidence type="ECO:0000313" key="11">
    <source>
        <dbReference type="EMBL" id="RNB79294.1"/>
    </source>
</evidence>
<dbReference type="Pfam" id="PF01192">
    <property type="entry name" value="RNA_pol_Rpb6"/>
    <property type="match status" value="1"/>
</dbReference>
<evidence type="ECO:0000256" key="4">
    <source>
        <dbReference type="ARBA" id="ARBA00022478"/>
    </source>
</evidence>
<dbReference type="InterPro" id="IPR003716">
    <property type="entry name" value="DNA-dir_RNA_pol_omega"/>
</dbReference>
<evidence type="ECO:0000256" key="3">
    <source>
        <dbReference type="ARBA" id="ARBA00013725"/>
    </source>
</evidence>
<evidence type="ECO:0000256" key="8">
    <source>
        <dbReference type="ARBA" id="ARBA00029924"/>
    </source>
</evidence>
<comment type="function">
    <text evidence="10">Promotes RNA polymerase assembly. Latches the N- and C-terminal regions of the beta' subunit thereby facilitating its interaction with the beta and alpha subunits.</text>
</comment>
<name>A0A3M8CU85_9BACL</name>
<dbReference type="SMART" id="SM01409">
    <property type="entry name" value="RNA_pol_Rpb6"/>
    <property type="match status" value="1"/>
</dbReference>
<protein>
    <recommendedName>
        <fullName evidence="3 10">DNA-directed RNA polymerase subunit omega</fullName>
        <shortName evidence="10">RNAP omega subunit</shortName>
        <ecNumber evidence="2 10">2.7.7.6</ecNumber>
    </recommendedName>
    <alternativeName>
        <fullName evidence="10">RNA polymerase omega subunit</fullName>
    </alternativeName>
    <alternativeName>
        <fullName evidence="8 10">Transcriptase subunit omega</fullName>
    </alternativeName>
</protein>
<dbReference type="InterPro" id="IPR006110">
    <property type="entry name" value="Pol_omega/Rpo6/RPB6"/>
</dbReference>
<evidence type="ECO:0000256" key="2">
    <source>
        <dbReference type="ARBA" id="ARBA00012418"/>
    </source>
</evidence>
<sequence>MLYPSIDELTAKAESKYILVTVASKRARQLRENSPMQVAKPKSKKYVGMALEEMISDELVYENKDARK</sequence>
<accession>A0A3M8CU85</accession>